<keyword evidence="10" id="KW-0560">Oxidoreductase</keyword>
<comment type="similarity">
    <text evidence="3 16">Belongs to the steroid 5-alpha reductase family.</text>
</comment>
<evidence type="ECO:0000256" key="8">
    <source>
        <dbReference type="ARBA" id="ARBA00022857"/>
    </source>
</evidence>
<evidence type="ECO:0000259" key="18">
    <source>
        <dbReference type="Pfam" id="PF02544"/>
    </source>
</evidence>
<feature type="signal peptide" evidence="17">
    <location>
        <begin position="1"/>
        <end position="17"/>
    </location>
</feature>
<dbReference type="Gene3D" id="1.20.120.1630">
    <property type="match status" value="1"/>
</dbReference>
<comment type="pathway">
    <text evidence="16">Plant hormone biosynthesis; brassinosteroid biosynthesis.</text>
</comment>
<evidence type="ECO:0000256" key="11">
    <source>
        <dbReference type="ARBA" id="ARBA00023098"/>
    </source>
</evidence>
<evidence type="ECO:0000256" key="9">
    <source>
        <dbReference type="ARBA" id="ARBA00022989"/>
    </source>
</evidence>
<evidence type="ECO:0000256" key="16">
    <source>
        <dbReference type="PIRNR" id="PIRNR015596"/>
    </source>
</evidence>
<keyword evidence="17" id="KW-0732">Signal</keyword>
<comment type="caution">
    <text evidence="16">Lacks conserved residue(s) required for the propagation of feature annotation.</text>
</comment>
<dbReference type="PANTHER" id="PTHR10556">
    <property type="entry name" value="3-OXO-5-ALPHA-STEROID 4-DEHYDROGENASE"/>
    <property type="match status" value="1"/>
</dbReference>
<dbReference type="PIRSF" id="PIRSF015596">
    <property type="entry name" value="5_alpha-SR2"/>
    <property type="match status" value="1"/>
</dbReference>
<evidence type="ECO:0000313" key="20">
    <source>
        <dbReference type="Proteomes" id="UP001190700"/>
    </source>
</evidence>
<evidence type="ECO:0000256" key="13">
    <source>
        <dbReference type="ARBA" id="ARBA00037789"/>
    </source>
</evidence>
<keyword evidence="5" id="KW-0221">Differentiation</keyword>
<dbReference type="EMBL" id="LGRX02000523">
    <property type="protein sequence ID" value="KAK3288284.1"/>
    <property type="molecule type" value="Genomic_DNA"/>
</dbReference>
<evidence type="ECO:0000256" key="4">
    <source>
        <dbReference type="ARBA" id="ARBA00022692"/>
    </source>
</evidence>
<organism evidence="19 20">
    <name type="scientific">Cymbomonas tetramitiformis</name>
    <dbReference type="NCBI Taxonomy" id="36881"/>
    <lineage>
        <taxon>Eukaryota</taxon>
        <taxon>Viridiplantae</taxon>
        <taxon>Chlorophyta</taxon>
        <taxon>Pyramimonadophyceae</taxon>
        <taxon>Pyramimonadales</taxon>
        <taxon>Pyramimonadaceae</taxon>
        <taxon>Cymbomonas</taxon>
    </lineage>
</organism>
<dbReference type="GO" id="GO:0047751">
    <property type="term" value="F:3-oxo-5-alpha-steroid 4-dehydrogenase (NADP+) activity"/>
    <property type="evidence" value="ECO:0007669"/>
    <property type="project" value="UniProtKB-EC"/>
</dbReference>
<dbReference type="PROSITE" id="PS50244">
    <property type="entry name" value="S5A_REDUCTASE"/>
    <property type="match status" value="1"/>
</dbReference>
<dbReference type="GO" id="GO:0016132">
    <property type="term" value="P:brassinosteroid biosynthetic process"/>
    <property type="evidence" value="ECO:0007669"/>
    <property type="project" value="UniProtKB-KW"/>
</dbReference>
<dbReference type="Pfam" id="PF02544">
    <property type="entry name" value="Steroid_dh"/>
    <property type="match status" value="1"/>
</dbReference>
<keyword evidence="7" id="KW-0492">Microsome</keyword>
<dbReference type="AlphaFoldDB" id="A0AAE0H1S3"/>
<reference evidence="19 20" key="1">
    <citation type="journal article" date="2015" name="Genome Biol. Evol.">
        <title>Comparative Genomics of a Bacterivorous Green Alga Reveals Evolutionary Causalities and Consequences of Phago-Mixotrophic Mode of Nutrition.</title>
        <authorList>
            <person name="Burns J.A."/>
            <person name="Paasch A."/>
            <person name="Narechania A."/>
            <person name="Kim E."/>
        </authorList>
    </citation>
    <scope>NUCLEOTIDE SEQUENCE [LARGE SCALE GENOMIC DNA]</scope>
    <source>
        <strain evidence="19 20">PLY_AMNH</strain>
    </source>
</reference>
<keyword evidence="8" id="KW-0521">NADP</keyword>
<comment type="function">
    <text evidence="13">Converts testosterone into 5-alpha-dihydrotestosterone and progesterone or corticosterone into their corresponding 5-alpha-3-oxosteroids. It plays a central role in sexual differentiation and androgen physiology.</text>
</comment>
<protein>
    <recommendedName>
        <fullName evidence="16">Steroid 5-alpha-reductase DET2</fullName>
        <ecNumber evidence="16">1.3.1.22</ecNumber>
    </recommendedName>
</protein>
<dbReference type="InterPro" id="IPR039357">
    <property type="entry name" value="SRD5A/TECR"/>
</dbReference>
<evidence type="ECO:0000256" key="12">
    <source>
        <dbReference type="ARBA" id="ARBA00023136"/>
    </source>
</evidence>
<keyword evidence="16" id="KW-0444">Lipid biosynthesis</keyword>
<evidence type="ECO:0000256" key="5">
    <source>
        <dbReference type="ARBA" id="ARBA00022782"/>
    </source>
</evidence>
<accession>A0AAE0H1S3</accession>
<feature type="domain" description="3-oxo-5-alpha-steroid 4-dehydrogenase C-terminal" evidence="18">
    <location>
        <begin position="92"/>
        <end position="238"/>
    </location>
</feature>
<keyword evidence="9 16" id="KW-1133">Transmembrane helix</keyword>
<dbReference type="GO" id="GO:0005789">
    <property type="term" value="C:endoplasmic reticulum membrane"/>
    <property type="evidence" value="ECO:0007669"/>
    <property type="project" value="UniProtKB-SubCell"/>
</dbReference>
<dbReference type="PANTHER" id="PTHR10556:SF57">
    <property type="entry name" value="3-OXO-5-ALPHA-STEROID 4-DEHYDROGENASE 1"/>
    <property type="match status" value="1"/>
</dbReference>
<feature type="transmembrane region" description="Helical" evidence="16">
    <location>
        <begin position="128"/>
        <end position="146"/>
    </location>
</feature>
<keyword evidence="12 16" id="KW-0472">Membrane</keyword>
<comment type="subcellular location">
    <subcellularLocation>
        <location evidence="1">Endoplasmic reticulum membrane</location>
        <topology evidence="1">Multi-pass membrane protein</topology>
    </subcellularLocation>
    <subcellularLocation>
        <location evidence="2">Microsome membrane</location>
    </subcellularLocation>
</comment>
<evidence type="ECO:0000256" key="14">
    <source>
        <dbReference type="ARBA" id="ARBA00048164"/>
    </source>
</evidence>
<evidence type="ECO:0000256" key="2">
    <source>
        <dbReference type="ARBA" id="ARBA00004524"/>
    </source>
</evidence>
<comment type="catalytic activity">
    <reaction evidence="15">
        <text>androst-4-ene-3,17-dione + NADPH + H(+) = 5alpha-androstan-3,17-dione + NADP(+)</text>
        <dbReference type="Rhea" id="RHEA:50816"/>
        <dbReference type="ChEBI" id="CHEBI:15378"/>
        <dbReference type="ChEBI" id="CHEBI:15994"/>
        <dbReference type="ChEBI" id="CHEBI:16422"/>
        <dbReference type="ChEBI" id="CHEBI:57783"/>
        <dbReference type="ChEBI" id="CHEBI:58349"/>
    </reaction>
    <physiologicalReaction direction="left-to-right" evidence="15">
        <dbReference type="Rhea" id="RHEA:50817"/>
    </physiologicalReaction>
</comment>
<dbReference type="EC" id="1.3.1.22" evidence="16"/>
<proteinExistence type="inferred from homology"/>
<comment type="catalytic activity">
    <reaction evidence="14 16">
        <text>a 3-oxo-5alpha-steroid + NADP(+) = a 3-oxo-Delta(4)-steroid + NADPH + H(+)</text>
        <dbReference type="Rhea" id="RHEA:54384"/>
        <dbReference type="ChEBI" id="CHEBI:13601"/>
        <dbReference type="ChEBI" id="CHEBI:15378"/>
        <dbReference type="ChEBI" id="CHEBI:47909"/>
        <dbReference type="ChEBI" id="CHEBI:57783"/>
        <dbReference type="ChEBI" id="CHEBI:58349"/>
        <dbReference type="EC" id="1.3.1.22"/>
    </reaction>
</comment>
<keyword evidence="11" id="KW-0443">Lipid metabolism</keyword>
<dbReference type="InterPro" id="IPR016636">
    <property type="entry name" value="3-oxo-5-alpha-steroid_4-DH"/>
</dbReference>
<feature type="chain" id="PRO_5042114168" description="Steroid 5-alpha-reductase DET2" evidence="17">
    <location>
        <begin position="18"/>
        <end position="238"/>
    </location>
</feature>
<name>A0AAE0H1S3_9CHLO</name>
<evidence type="ECO:0000256" key="15">
    <source>
        <dbReference type="ARBA" id="ARBA00049166"/>
    </source>
</evidence>
<gene>
    <name evidence="19" type="ORF">CYMTET_4235</name>
</gene>
<feature type="transmembrane region" description="Helical" evidence="16">
    <location>
        <begin position="95"/>
        <end position="116"/>
    </location>
</feature>
<evidence type="ECO:0000256" key="7">
    <source>
        <dbReference type="ARBA" id="ARBA00022848"/>
    </source>
</evidence>
<keyword evidence="20" id="KW-1185">Reference proteome</keyword>
<evidence type="ECO:0000256" key="10">
    <source>
        <dbReference type="ARBA" id="ARBA00023002"/>
    </source>
</evidence>
<keyword evidence="6" id="KW-0256">Endoplasmic reticulum</keyword>
<keyword evidence="16" id="KW-0752">Steroid biosynthesis</keyword>
<dbReference type="InterPro" id="IPR001104">
    <property type="entry name" value="3-oxo-5_a-steroid_4-DH_C"/>
</dbReference>
<feature type="transmembrane region" description="Helical" evidence="16">
    <location>
        <begin position="36"/>
        <end position="53"/>
    </location>
</feature>
<evidence type="ECO:0000256" key="1">
    <source>
        <dbReference type="ARBA" id="ARBA00004477"/>
    </source>
</evidence>
<dbReference type="Proteomes" id="UP001190700">
    <property type="component" value="Unassembled WGS sequence"/>
</dbReference>
<evidence type="ECO:0000256" key="3">
    <source>
        <dbReference type="ARBA" id="ARBA00007742"/>
    </source>
</evidence>
<keyword evidence="4 16" id="KW-0812">Transmembrane</keyword>
<evidence type="ECO:0000256" key="6">
    <source>
        <dbReference type="ARBA" id="ARBA00022824"/>
    </source>
</evidence>
<comment type="function">
    <text evidence="16">Involved in a reduction step in the biosynthesis of the plant steroid, brassinolide.</text>
</comment>
<dbReference type="FunFam" id="1.20.120.1630:FF:000002">
    <property type="entry name" value="Steroid 5 alpha-reductase 1"/>
    <property type="match status" value="1"/>
</dbReference>
<evidence type="ECO:0000256" key="17">
    <source>
        <dbReference type="SAM" id="SignalP"/>
    </source>
</evidence>
<comment type="caution">
    <text evidence="19">The sequence shown here is derived from an EMBL/GenBank/DDBJ whole genome shotgun (WGS) entry which is preliminary data.</text>
</comment>
<sequence length="238" mass="26890">MIACGVVTLLFLTFGITAPYGKYSRPGFGISLNAKLAWMVQEAPSFLVVAYMAHNNSSEIRNAPNDCLLCLFLFHYFNRTFIYPLRLRGGKPTPLFVFLMAFAFTTYNGVLQGQYMTQLASMNRQTDLAFWVGLALFTVGWFVNYHSDNTLRSLRRPGETGYKIPRGGMFEYVSGANFLGEIVEWTGWAVASQSLPATAFAIFTACNIGPRAYAHHNFYLKNFPNYPRHRKAIIPFIL</sequence>
<evidence type="ECO:0000313" key="19">
    <source>
        <dbReference type="EMBL" id="KAK3288284.1"/>
    </source>
</evidence>
<keyword evidence="16" id="KW-1069">Brassinosteroid biosynthesis</keyword>
<dbReference type="GO" id="GO:0030154">
    <property type="term" value="P:cell differentiation"/>
    <property type="evidence" value="ECO:0007669"/>
    <property type="project" value="UniProtKB-KW"/>
</dbReference>